<proteinExistence type="predicted"/>
<name>A0A2P5BUR5_PARAD</name>
<keyword evidence="1" id="KW-0812">Transmembrane</keyword>
<evidence type="ECO:0000313" key="2">
    <source>
        <dbReference type="EMBL" id="PON52534.1"/>
    </source>
</evidence>
<evidence type="ECO:0000313" key="3">
    <source>
        <dbReference type="Proteomes" id="UP000237105"/>
    </source>
</evidence>
<sequence length="91" mass="10303">MTLGAIVMPIEKKFGLLVVLVVALFFGLQYLSWVSIVAFHWGFAVATGVLLLIALIFIMLFGCFEVYCLEQERVEHEIIEEIRADNPINDD</sequence>
<gene>
    <name evidence="2" type="ORF">PanWU01x14_209320</name>
</gene>
<reference evidence="3" key="1">
    <citation type="submission" date="2016-06" db="EMBL/GenBank/DDBJ databases">
        <title>Parallel loss of symbiosis genes in relatives of nitrogen-fixing non-legume Parasponia.</title>
        <authorList>
            <person name="Van Velzen R."/>
            <person name="Holmer R."/>
            <person name="Bu F."/>
            <person name="Rutten L."/>
            <person name="Van Zeijl A."/>
            <person name="Liu W."/>
            <person name="Santuari L."/>
            <person name="Cao Q."/>
            <person name="Sharma T."/>
            <person name="Shen D."/>
            <person name="Roswanjaya Y."/>
            <person name="Wardhani T."/>
            <person name="Kalhor M.S."/>
            <person name="Jansen J."/>
            <person name="Van den Hoogen J."/>
            <person name="Gungor B."/>
            <person name="Hartog M."/>
            <person name="Hontelez J."/>
            <person name="Verver J."/>
            <person name="Yang W.-C."/>
            <person name="Schijlen E."/>
            <person name="Repin R."/>
            <person name="Schilthuizen M."/>
            <person name="Schranz E."/>
            <person name="Heidstra R."/>
            <person name="Miyata K."/>
            <person name="Fedorova E."/>
            <person name="Kohlen W."/>
            <person name="Bisseling T."/>
            <person name="Smit S."/>
            <person name="Geurts R."/>
        </authorList>
    </citation>
    <scope>NUCLEOTIDE SEQUENCE [LARGE SCALE GENOMIC DNA]</scope>
    <source>
        <strain evidence="3">cv. WU1-14</strain>
    </source>
</reference>
<feature type="transmembrane region" description="Helical" evidence="1">
    <location>
        <begin position="14"/>
        <end position="33"/>
    </location>
</feature>
<evidence type="ECO:0008006" key="4">
    <source>
        <dbReference type="Google" id="ProtNLM"/>
    </source>
</evidence>
<evidence type="ECO:0000256" key="1">
    <source>
        <dbReference type="SAM" id="Phobius"/>
    </source>
</evidence>
<dbReference type="Proteomes" id="UP000237105">
    <property type="component" value="Unassembled WGS sequence"/>
</dbReference>
<keyword evidence="1" id="KW-1133">Transmembrane helix</keyword>
<protein>
    <recommendedName>
        <fullName evidence="4">Transmembrane protein</fullName>
    </recommendedName>
</protein>
<dbReference type="AlphaFoldDB" id="A0A2P5BUR5"/>
<comment type="caution">
    <text evidence="2">The sequence shown here is derived from an EMBL/GenBank/DDBJ whole genome shotgun (WGS) entry which is preliminary data.</text>
</comment>
<dbReference type="EMBL" id="JXTB01000218">
    <property type="protein sequence ID" value="PON52534.1"/>
    <property type="molecule type" value="Genomic_DNA"/>
</dbReference>
<accession>A0A2P5BUR5</accession>
<keyword evidence="3" id="KW-1185">Reference proteome</keyword>
<keyword evidence="1" id="KW-0472">Membrane</keyword>
<feature type="transmembrane region" description="Helical" evidence="1">
    <location>
        <begin position="39"/>
        <end position="64"/>
    </location>
</feature>
<organism evidence="2 3">
    <name type="scientific">Parasponia andersonii</name>
    <name type="common">Sponia andersonii</name>
    <dbReference type="NCBI Taxonomy" id="3476"/>
    <lineage>
        <taxon>Eukaryota</taxon>
        <taxon>Viridiplantae</taxon>
        <taxon>Streptophyta</taxon>
        <taxon>Embryophyta</taxon>
        <taxon>Tracheophyta</taxon>
        <taxon>Spermatophyta</taxon>
        <taxon>Magnoliopsida</taxon>
        <taxon>eudicotyledons</taxon>
        <taxon>Gunneridae</taxon>
        <taxon>Pentapetalae</taxon>
        <taxon>rosids</taxon>
        <taxon>fabids</taxon>
        <taxon>Rosales</taxon>
        <taxon>Cannabaceae</taxon>
        <taxon>Parasponia</taxon>
    </lineage>
</organism>